<dbReference type="Gene3D" id="3.40.309.10">
    <property type="entry name" value="Aldehyde Dehydrogenase, Chain A, domain 2"/>
    <property type="match status" value="1"/>
</dbReference>
<protein>
    <submittedName>
        <fullName evidence="6">Aldehyde dehydrogenase family protein</fullName>
    </submittedName>
</protein>
<evidence type="ECO:0000259" key="5">
    <source>
        <dbReference type="Pfam" id="PF00171"/>
    </source>
</evidence>
<dbReference type="InterPro" id="IPR015590">
    <property type="entry name" value="Aldehyde_DH_dom"/>
</dbReference>
<feature type="domain" description="Aldehyde dehydrogenase" evidence="5">
    <location>
        <begin position="27"/>
        <end position="488"/>
    </location>
</feature>
<dbReference type="PANTHER" id="PTHR11699">
    <property type="entry name" value="ALDEHYDE DEHYDROGENASE-RELATED"/>
    <property type="match status" value="1"/>
</dbReference>
<dbReference type="Pfam" id="PF00171">
    <property type="entry name" value="Aldedh"/>
    <property type="match status" value="1"/>
</dbReference>
<evidence type="ECO:0000256" key="4">
    <source>
        <dbReference type="RuleBase" id="RU003345"/>
    </source>
</evidence>
<feature type="active site" evidence="3">
    <location>
        <position position="265"/>
    </location>
</feature>
<dbReference type="InterPro" id="IPR029510">
    <property type="entry name" value="Ald_DH_CS_GLU"/>
</dbReference>
<dbReference type="InterPro" id="IPR016161">
    <property type="entry name" value="Ald_DH/histidinol_DH"/>
</dbReference>
<dbReference type="FunFam" id="3.40.309.10:FF:000012">
    <property type="entry name" value="Betaine aldehyde dehydrogenase"/>
    <property type="match status" value="1"/>
</dbReference>
<dbReference type="Proteomes" id="UP000254537">
    <property type="component" value="Chromosome"/>
</dbReference>
<dbReference type="InterPro" id="IPR016162">
    <property type="entry name" value="Ald_DH_N"/>
</dbReference>
<accession>A0A345YA31</accession>
<dbReference type="InterPro" id="IPR016160">
    <property type="entry name" value="Ald_DH_CS_CYS"/>
</dbReference>
<dbReference type="InterPro" id="IPR016163">
    <property type="entry name" value="Ald_DH_C"/>
</dbReference>
<dbReference type="Gene3D" id="3.40.605.10">
    <property type="entry name" value="Aldehyde Dehydrogenase, Chain A, domain 1"/>
    <property type="match status" value="1"/>
</dbReference>
<dbReference type="PROSITE" id="PS00687">
    <property type="entry name" value="ALDEHYDE_DEHYDR_GLU"/>
    <property type="match status" value="1"/>
</dbReference>
<dbReference type="GO" id="GO:0016620">
    <property type="term" value="F:oxidoreductase activity, acting on the aldehyde or oxo group of donors, NAD or NADP as acceptor"/>
    <property type="evidence" value="ECO:0007669"/>
    <property type="project" value="InterPro"/>
</dbReference>
<dbReference type="PROSITE" id="PS00070">
    <property type="entry name" value="ALDEHYDE_DEHYDR_CYS"/>
    <property type="match status" value="1"/>
</dbReference>
<dbReference type="FunFam" id="3.40.605.10:FF:000007">
    <property type="entry name" value="NAD/NADP-dependent betaine aldehyde dehydrogenase"/>
    <property type="match status" value="1"/>
</dbReference>
<dbReference type="SUPFAM" id="SSF53720">
    <property type="entry name" value="ALDH-like"/>
    <property type="match status" value="1"/>
</dbReference>
<sequence length="492" mass="52092">MFKRYALRAETRDFLAEPKSLWLDGRWQNAEGGKTFAVEDPASGVTIANVAEASAADVGLAVAAARRAFESGPWPKLRPRDRERLLTTLAELVEADAETLAELETLDNGKPLAEARDDVAGAVDYLRYLAGWATKLDGGVKTLGVPGSFAYTRLEPVGVVGAIVPWNFPFSMALWKVAPCLATGCTVVLKPAEQTPLTALRLAELVEAAGYPAGVVNIVTGTGPIAGAALVSHPDVDKIAFTGSTRVGREIGAEATRRLARVTLELGGKSPVLVFDDADIDAAIAGACNAIFYNQGQVCTAGSRLYVHRSRYREVADAVAAYADALALGHGFADGVGMGPLVSAAQRATVERYIDIAEAEGAVRLTRARKLPEAGHFVAPTVFADVKPGMRCVDEEIFGPVLVCAAFDSDEEAIELANATRYGLAASVWTRSLSRAHSVSAAVRAGTVWVNNHWVVDPAMPFGGVGQSGVGRELGREQLDAYLETKSVTMLL</sequence>
<name>A0A345YA31_9NEIS</name>
<evidence type="ECO:0000256" key="2">
    <source>
        <dbReference type="ARBA" id="ARBA00023002"/>
    </source>
</evidence>
<evidence type="ECO:0000256" key="1">
    <source>
        <dbReference type="ARBA" id="ARBA00009986"/>
    </source>
</evidence>
<reference evidence="6 7" key="1">
    <citation type="submission" date="2018-07" db="EMBL/GenBank/DDBJ databases">
        <title>Crenobacter cavernae sp. nov., isolated from a karst cave.</title>
        <authorList>
            <person name="Zhu H."/>
        </authorList>
    </citation>
    <scope>NUCLEOTIDE SEQUENCE [LARGE SCALE GENOMIC DNA]</scope>
    <source>
        <strain evidence="6 7">K1W11S-77</strain>
    </source>
</reference>
<dbReference type="KEGG" id="ccah:DWG20_01485"/>
<comment type="similarity">
    <text evidence="1 4">Belongs to the aldehyde dehydrogenase family.</text>
</comment>
<gene>
    <name evidence="6" type="ORF">DWG20_01485</name>
</gene>
<proteinExistence type="inferred from homology"/>
<dbReference type="EMBL" id="CP031337">
    <property type="protein sequence ID" value="AXK40783.1"/>
    <property type="molecule type" value="Genomic_DNA"/>
</dbReference>
<keyword evidence="2 4" id="KW-0560">Oxidoreductase</keyword>
<dbReference type="AlphaFoldDB" id="A0A345YA31"/>
<dbReference type="OrthoDB" id="6187633at2"/>
<organism evidence="6 7">
    <name type="scientific">Crenobacter cavernae</name>
    <dbReference type="NCBI Taxonomy" id="2290923"/>
    <lineage>
        <taxon>Bacteria</taxon>
        <taxon>Pseudomonadati</taxon>
        <taxon>Pseudomonadota</taxon>
        <taxon>Betaproteobacteria</taxon>
        <taxon>Neisseriales</taxon>
        <taxon>Neisseriaceae</taxon>
        <taxon>Crenobacter</taxon>
    </lineage>
</organism>
<evidence type="ECO:0000313" key="7">
    <source>
        <dbReference type="Proteomes" id="UP000254537"/>
    </source>
</evidence>
<evidence type="ECO:0000313" key="6">
    <source>
        <dbReference type="EMBL" id="AXK40783.1"/>
    </source>
</evidence>
<evidence type="ECO:0000256" key="3">
    <source>
        <dbReference type="PROSITE-ProRule" id="PRU10007"/>
    </source>
</evidence>